<dbReference type="NCBIfam" id="NF040603">
    <property type="entry name" value="choice_anch_P"/>
    <property type="match status" value="1"/>
</dbReference>
<gene>
    <name evidence="2" type="ORF">ACFS2C_23895</name>
</gene>
<name>A0ABW5WJ38_9PSEU</name>
<feature type="signal peptide" evidence="1">
    <location>
        <begin position="1"/>
        <end position="27"/>
    </location>
</feature>
<protein>
    <submittedName>
        <fullName evidence="2">Choice-of-anchor P family protein</fullName>
    </submittedName>
</protein>
<accession>A0ABW5WJ38</accession>
<evidence type="ECO:0000313" key="2">
    <source>
        <dbReference type="EMBL" id="MFD2802436.1"/>
    </source>
</evidence>
<evidence type="ECO:0000313" key="3">
    <source>
        <dbReference type="Proteomes" id="UP001597478"/>
    </source>
</evidence>
<keyword evidence="3" id="KW-1185">Reference proteome</keyword>
<reference evidence="3" key="1">
    <citation type="journal article" date="2019" name="Int. J. Syst. Evol. Microbiol.">
        <title>The Global Catalogue of Microorganisms (GCM) 10K type strain sequencing project: providing services to taxonomists for standard genome sequencing and annotation.</title>
        <authorList>
            <consortium name="The Broad Institute Genomics Platform"/>
            <consortium name="The Broad Institute Genome Sequencing Center for Infectious Disease"/>
            <person name="Wu L."/>
            <person name="Ma J."/>
        </authorList>
    </citation>
    <scope>NUCLEOTIDE SEQUENCE [LARGE SCALE GENOMIC DNA]</scope>
    <source>
        <strain evidence="3">IBRC-M 10906</strain>
    </source>
</reference>
<comment type="caution">
    <text evidence="2">The sequence shown here is derived from an EMBL/GenBank/DDBJ whole genome shotgun (WGS) entry which is preliminary data.</text>
</comment>
<evidence type="ECO:0000256" key="1">
    <source>
        <dbReference type="SAM" id="SignalP"/>
    </source>
</evidence>
<proteinExistence type="predicted"/>
<organism evidence="2 3">
    <name type="scientific">Prauserella oleivorans</name>
    <dbReference type="NCBI Taxonomy" id="1478153"/>
    <lineage>
        <taxon>Bacteria</taxon>
        <taxon>Bacillati</taxon>
        <taxon>Actinomycetota</taxon>
        <taxon>Actinomycetes</taxon>
        <taxon>Pseudonocardiales</taxon>
        <taxon>Pseudonocardiaceae</taxon>
        <taxon>Prauserella</taxon>
    </lineage>
</organism>
<dbReference type="EMBL" id="JBHUOF010000048">
    <property type="protein sequence ID" value="MFD2802436.1"/>
    <property type="molecule type" value="Genomic_DNA"/>
</dbReference>
<sequence length="217" mass="21646">MSTRTTARTAATAVLVAAATAGVPAHAAPASTASASLGTAEIVVDGTPTHVGPIAPCSVAGPAAGSTSGVRVGDDTEYGRGQTRCARAEDGTSTATASGQRFETSVLEEYGGPVIRVRTYSAECHTTRNGSSGHVELGGVSGFPLPADIPPNHVVTIPGAHQGDPPMARLVLNEFTAPEPPDGSLTTSALRITLFPEGGPVSGDIRVGSATCDPYGG</sequence>
<dbReference type="Proteomes" id="UP001597478">
    <property type="component" value="Unassembled WGS sequence"/>
</dbReference>
<dbReference type="RefSeq" id="WP_377394407.1">
    <property type="nucleotide sequence ID" value="NZ_JBHSAN010000052.1"/>
</dbReference>
<feature type="chain" id="PRO_5046834060" evidence="1">
    <location>
        <begin position="28"/>
        <end position="217"/>
    </location>
</feature>
<keyword evidence="1" id="KW-0732">Signal</keyword>